<dbReference type="PANTHER" id="PTHR43178">
    <property type="entry name" value="DIHYDROLIPOAMIDE ACETYLTRANSFERASE COMPONENT OF PYRUVATE DEHYDROGENASE COMPLEX"/>
    <property type="match status" value="1"/>
</dbReference>
<dbReference type="PROSITE" id="PS00189">
    <property type="entry name" value="LIPOYL"/>
    <property type="match status" value="1"/>
</dbReference>
<proteinExistence type="inferred from homology"/>
<dbReference type="InterPro" id="IPR000089">
    <property type="entry name" value="Biotin_lipoyl"/>
</dbReference>
<dbReference type="AlphaFoldDB" id="A0A540V8Z4"/>
<accession>A0A540V8Z4</accession>
<feature type="domain" description="Peripheral subunit-binding (PSBD)" evidence="9">
    <location>
        <begin position="178"/>
        <end position="215"/>
    </location>
</feature>
<reference evidence="10 11" key="1">
    <citation type="submission" date="2019-06" db="EMBL/GenBank/DDBJ databases">
        <title>Genome sequence of Litorilinea aerophila BAA-2444.</title>
        <authorList>
            <person name="Maclea K.S."/>
            <person name="Maurais E.G."/>
            <person name="Iannazzi L.C."/>
        </authorList>
    </citation>
    <scope>NUCLEOTIDE SEQUENCE [LARGE SCALE GENOMIC DNA]</scope>
    <source>
        <strain evidence="10 11">ATCC BAA-2444</strain>
    </source>
</reference>
<dbReference type="InterPro" id="IPR004167">
    <property type="entry name" value="PSBD"/>
</dbReference>
<evidence type="ECO:0000256" key="3">
    <source>
        <dbReference type="ARBA" id="ARBA00022679"/>
    </source>
</evidence>
<feature type="domain" description="Peripheral subunit-binding (PSBD)" evidence="9">
    <location>
        <begin position="120"/>
        <end position="157"/>
    </location>
</feature>
<feature type="compositionally biased region" description="Acidic residues" evidence="7">
    <location>
        <begin position="93"/>
        <end position="103"/>
    </location>
</feature>
<dbReference type="SUPFAM" id="SSF52777">
    <property type="entry name" value="CoA-dependent acyltransferases"/>
    <property type="match status" value="1"/>
</dbReference>
<evidence type="ECO:0000256" key="7">
    <source>
        <dbReference type="SAM" id="MobiDB-lite"/>
    </source>
</evidence>
<feature type="compositionally biased region" description="Low complexity" evidence="7">
    <location>
        <begin position="104"/>
        <end position="113"/>
    </location>
</feature>
<dbReference type="SUPFAM" id="SSF51230">
    <property type="entry name" value="Single hybrid motif"/>
    <property type="match status" value="1"/>
</dbReference>
<comment type="similarity">
    <text evidence="2 6">Belongs to the 2-oxoacid dehydrogenase family.</text>
</comment>
<dbReference type="Pfam" id="PF00364">
    <property type="entry name" value="Biotin_lipoyl"/>
    <property type="match status" value="1"/>
</dbReference>
<feature type="domain" description="Lipoyl-binding" evidence="8">
    <location>
        <begin position="2"/>
        <end position="77"/>
    </location>
</feature>
<evidence type="ECO:0000259" key="9">
    <source>
        <dbReference type="PROSITE" id="PS51826"/>
    </source>
</evidence>
<dbReference type="PROSITE" id="PS50968">
    <property type="entry name" value="BIOTINYL_LIPOYL"/>
    <property type="match status" value="1"/>
</dbReference>
<dbReference type="Gene3D" id="2.40.50.100">
    <property type="match status" value="1"/>
</dbReference>
<dbReference type="InterPro" id="IPR011053">
    <property type="entry name" value="Single_hybrid_motif"/>
</dbReference>
<dbReference type="InterPro" id="IPR036625">
    <property type="entry name" value="E3-bd_dom_sf"/>
</dbReference>
<dbReference type="RefSeq" id="WP_141612348.1">
    <property type="nucleotide sequence ID" value="NZ_VIGC02000044.1"/>
</dbReference>
<dbReference type="PROSITE" id="PS51826">
    <property type="entry name" value="PSBD"/>
    <property type="match status" value="2"/>
</dbReference>
<dbReference type="GO" id="GO:0005737">
    <property type="term" value="C:cytoplasm"/>
    <property type="evidence" value="ECO:0007669"/>
    <property type="project" value="TreeGrafter"/>
</dbReference>
<dbReference type="EC" id="2.3.1.-" evidence="6"/>
<dbReference type="Gene3D" id="3.30.559.10">
    <property type="entry name" value="Chloramphenicol acetyltransferase-like domain"/>
    <property type="match status" value="1"/>
</dbReference>
<dbReference type="InterPro" id="IPR050743">
    <property type="entry name" value="2-oxoacid_DH_E2_comp"/>
</dbReference>
<comment type="caution">
    <text evidence="10">The sequence shown here is derived from an EMBL/GenBank/DDBJ whole genome shotgun (WGS) entry which is preliminary data.</text>
</comment>
<comment type="cofactor">
    <cofactor evidence="1 6">
        <name>(R)-lipoate</name>
        <dbReference type="ChEBI" id="CHEBI:83088"/>
    </cofactor>
</comment>
<dbReference type="InterPro" id="IPR023213">
    <property type="entry name" value="CAT-like_dom_sf"/>
</dbReference>
<keyword evidence="4 6" id="KW-0450">Lipoyl</keyword>
<dbReference type="InterPro" id="IPR001078">
    <property type="entry name" value="2-oxoacid_DH_actylTfrase"/>
</dbReference>
<keyword evidence="3 6" id="KW-0808">Transferase</keyword>
<gene>
    <name evidence="10" type="ORF">FKZ61_22120</name>
</gene>
<dbReference type="InterPro" id="IPR003016">
    <property type="entry name" value="2-oxoA_DH_lipoyl-BS"/>
</dbReference>
<evidence type="ECO:0000256" key="5">
    <source>
        <dbReference type="ARBA" id="ARBA00023315"/>
    </source>
</evidence>
<dbReference type="OrthoDB" id="9805770at2"/>
<dbReference type="GO" id="GO:0031405">
    <property type="term" value="F:lipoic acid binding"/>
    <property type="evidence" value="ECO:0007669"/>
    <property type="project" value="TreeGrafter"/>
</dbReference>
<evidence type="ECO:0000313" key="11">
    <source>
        <dbReference type="Proteomes" id="UP000317371"/>
    </source>
</evidence>
<dbReference type="Pfam" id="PF00198">
    <property type="entry name" value="2-oxoacid_dh"/>
    <property type="match status" value="1"/>
</dbReference>
<evidence type="ECO:0000256" key="2">
    <source>
        <dbReference type="ARBA" id="ARBA00007317"/>
    </source>
</evidence>
<dbReference type="Proteomes" id="UP000317371">
    <property type="component" value="Unassembled WGS sequence"/>
</dbReference>
<dbReference type="CDD" id="cd06849">
    <property type="entry name" value="lipoyl_domain"/>
    <property type="match status" value="1"/>
</dbReference>
<evidence type="ECO:0000256" key="1">
    <source>
        <dbReference type="ARBA" id="ARBA00001938"/>
    </source>
</evidence>
<dbReference type="InParanoid" id="A0A540V8Z4"/>
<feature type="region of interest" description="Disordered" evidence="7">
    <location>
        <begin position="84"/>
        <end position="121"/>
    </location>
</feature>
<feature type="region of interest" description="Disordered" evidence="7">
    <location>
        <begin position="225"/>
        <end position="270"/>
    </location>
</feature>
<keyword evidence="5 6" id="KW-0012">Acyltransferase</keyword>
<dbReference type="Gene3D" id="4.10.320.10">
    <property type="entry name" value="E3-binding domain"/>
    <property type="match status" value="2"/>
</dbReference>
<keyword evidence="11" id="KW-1185">Reference proteome</keyword>
<evidence type="ECO:0000259" key="8">
    <source>
        <dbReference type="PROSITE" id="PS50968"/>
    </source>
</evidence>
<dbReference type="GO" id="GO:0016407">
    <property type="term" value="F:acetyltransferase activity"/>
    <property type="evidence" value="ECO:0007669"/>
    <property type="project" value="TreeGrafter"/>
</dbReference>
<dbReference type="Pfam" id="PF02817">
    <property type="entry name" value="E3_binding"/>
    <property type="match status" value="1"/>
</dbReference>
<evidence type="ECO:0000313" key="10">
    <source>
        <dbReference type="EMBL" id="TQE93250.1"/>
    </source>
</evidence>
<feature type="compositionally biased region" description="Low complexity" evidence="7">
    <location>
        <begin position="238"/>
        <end position="268"/>
    </location>
</feature>
<sequence length="513" mass="53228">MAIEVKLPDMGEGTEEVTISRWLVQEGDEVQEGDILLEVATDKVDTEVPAPASGKVLKLNYAEGELVPVDAVLAVLGEEGEEVSAAPAAPAAEEAEEAEEAPAEPEAAAPTAARNGQSVKASPVAKRVAAEKGIALDTVPGTGPGGRITKEDVLASADGSRRQVPAGGEPLPGELADVASLPVRRLAAEYNIDLEEIAGGRPLSSLTKYDVLSAVASREAGHPVTVEPAYPLTPPARPSAAPSTAPAAPAPAKAAPAAAPAAEKAAPAQLGPGEELVKHSRMRLAIARNTSASLFTAPHVTTMWDVDMSAVLAHRKAHKDEFARAGVNLTITAYLIEAIVAGLKAVPAANATWTDEGVIIKRYYNIGMAVALPPDEYGMGGLIVPVIKNAGELNLMGIARRVNELAEKARKGQLSQEDLQGGTFTLSNYGTSGSRFQTPVIVQPQVGILGVGAIEKRPVVVSQGHPLEANTGDYLAFLPMTTLGFSYDHRVLDGATADAFCAAVKKALESYGQ</sequence>
<dbReference type="EMBL" id="VIGC01000044">
    <property type="protein sequence ID" value="TQE93250.1"/>
    <property type="molecule type" value="Genomic_DNA"/>
</dbReference>
<evidence type="ECO:0000256" key="4">
    <source>
        <dbReference type="ARBA" id="ARBA00022823"/>
    </source>
</evidence>
<name>A0A540V8Z4_9CHLR</name>
<dbReference type="SUPFAM" id="SSF47005">
    <property type="entry name" value="Peripheral subunit-binding domain of 2-oxo acid dehydrogenase complex"/>
    <property type="match status" value="1"/>
</dbReference>
<protein>
    <recommendedName>
        <fullName evidence="6">Dihydrolipoamide acetyltransferase component of pyruvate dehydrogenase complex</fullName>
        <ecNumber evidence="6">2.3.1.-</ecNumber>
    </recommendedName>
</protein>
<dbReference type="PANTHER" id="PTHR43178:SF5">
    <property type="entry name" value="LIPOAMIDE ACYLTRANSFERASE COMPONENT OF BRANCHED-CHAIN ALPHA-KETO ACID DEHYDROGENASE COMPLEX, MITOCHONDRIAL"/>
    <property type="match status" value="1"/>
</dbReference>
<organism evidence="10 11">
    <name type="scientific">Litorilinea aerophila</name>
    <dbReference type="NCBI Taxonomy" id="1204385"/>
    <lineage>
        <taxon>Bacteria</taxon>
        <taxon>Bacillati</taxon>
        <taxon>Chloroflexota</taxon>
        <taxon>Caldilineae</taxon>
        <taxon>Caldilineales</taxon>
        <taxon>Caldilineaceae</taxon>
        <taxon>Litorilinea</taxon>
    </lineage>
</organism>
<evidence type="ECO:0000256" key="6">
    <source>
        <dbReference type="RuleBase" id="RU003423"/>
    </source>
</evidence>